<evidence type="ECO:0000256" key="1">
    <source>
        <dbReference type="ARBA" id="ARBA00004613"/>
    </source>
</evidence>
<evidence type="ECO:0000259" key="6">
    <source>
        <dbReference type="Pfam" id="PF00021"/>
    </source>
</evidence>
<name>A0A6I9Y6Q2_9SAUR</name>
<keyword evidence="3" id="KW-0964">Secreted</keyword>
<gene>
    <name evidence="9" type="primary">PINLYP</name>
</gene>
<dbReference type="GO" id="GO:0019834">
    <property type="term" value="F:phospholipase A2 inhibitor activity"/>
    <property type="evidence" value="ECO:0007669"/>
    <property type="project" value="UniProtKB-KW"/>
</dbReference>
<dbReference type="Pfam" id="PF02988">
    <property type="entry name" value="PLA2_inh"/>
    <property type="match status" value="1"/>
</dbReference>
<dbReference type="PANTHER" id="PTHR20914:SF25">
    <property type="entry name" value="PHOSPHOLIPASE A2 INHIBITOR AND LY6_PLAUR DOMAIN-CONTAINING PROTEIN"/>
    <property type="match status" value="1"/>
</dbReference>
<comment type="subcellular location">
    <subcellularLocation>
        <location evidence="1">Secreted</location>
    </subcellularLocation>
</comment>
<dbReference type="CDD" id="cd23572">
    <property type="entry name" value="TFP_LU_ECD_PINLYP_rpt2"/>
    <property type="match status" value="1"/>
</dbReference>
<dbReference type="AlphaFoldDB" id="A0A6I9Y6Q2"/>
<dbReference type="Gene3D" id="2.10.60.10">
    <property type="entry name" value="CD59"/>
    <property type="match status" value="2"/>
</dbReference>
<evidence type="ECO:0000256" key="4">
    <source>
        <dbReference type="ARBA" id="ARBA00023005"/>
    </source>
</evidence>
<dbReference type="RefSeq" id="XP_013920903.1">
    <property type="nucleotide sequence ID" value="XM_014065428.1"/>
</dbReference>
<dbReference type="OrthoDB" id="9907178at2759"/>
<dbReference type="SUPFAM" id="SSF57302">
    <property type="entry name" value="Snake toxin-like"/>
    <property type="match status" value="2"/>
</dbReference>
<feature type="domain" description="Phospholipase A2 inhibitor N-terminal" evidence="7">
    <location>
        <begin position="4"/>
        <end position="67"/>
    </location>
</feature>
<dbReference type="InterPro" id="IPR050918">
    <property type="entry name" value="CNF-like_PLA2_Inhibitor"/>
</dbReference>
<evidence type="ECO:0000313" key="8">
    <source>
        <dbReference type="Proteomes" id="UP000504617"/>
    </source>
</evidence>
<sequence>MSVTCGESEDTCLTFVGINYMGSEKITETVKGCSVRSACLPGPISVTINSQIYFWSNSSCCQGDQCNNQKLDMPAENTTLNGLSCPTCFILASDECDEMESLNCVGEDNHCITTSGTLTAEGIPVAFASSGCSSASACALPLDTNIYSAGITFHLKKIVCSPAVRANSP</sequence>
<feature type="domain" description="UPAR/Ly6" evidence="6">
    <location>
        <begin position="81"/>
        <end position="160"/>
    </location>
</feature>
<evidence type="ECO:0000256" key="5">
    <source>
        <dbReference type="ARBA" id="ARBA00023157"/>
    </source>
</evidence>
<organism evidence="8 9">
    <name type="scientific">Thamnophis sirtalis</name>
    <dbReference type="NCBI Taxonomy" id="35019"/>
    <lineage>
        <taxon>Eukaryota</taxon>
        <taxon>Metazoa</taxon>
        <taxon>Chordata</taxon>
        <taxon>Craniata</taxon>
        <taxon>Vertebrata</taxon>
        <taxon>Euteleostomi</taxon>
        <taxon>Lepidosauria</taxon>
        <taxon>Squamata</taxon>
        <taxon>Bifurcata</taxon>
        <taxon>Unidentata</taxon>
        <taxon>Episquamata</taxon>
        <taxon>Toxicofera</taxon>
        <taxon>Serpentes</taxon>
        <taxon>Colubroidea</taxon>
        <taxon>Colubridae</taxon>
        <taxon>Natricinae</taxon>
        <taxon>Thamnophis</taxon>
    </lineage>
</organism>
<dbReference type="Pfam" id="PF00021">
    <property type="entry name" value="UPAR_LY6"/>
    <property type="match status" value="1"/>
</dbReference>
<evidence type="ECO:0000259" key="7">
    <source>
        <dbReference type="Pfam" id="PF02988"/>
    </source>
</evidence>
<dbReference type="Proteomes" id="UP000504617">
    <property type="component" value="Unplaced"/>
</dbReference>
<dbReference type="PANTHER" id="PTHR20914">
    <property type="entry name" value="LY6/PLAUR DOMAIN-CONTAINING PROTEIN 8"/>
    <property type="match status" value="1"/>
</dbReference>
<accession>A0A6I9Y6Q2</accession>
<proteinExistence type="inferred from homology"/>
<dbReference type="CTD" id="390940"/>
<evidence type="ECO:0000256" key="2">
    <source>
        <dbReference type="ARBA" id="ARBA00006570"/>
    </source>
</evidence>
<protein>
    <submittedName>
        <fullName evidence="9">Phospholipase A2 inhibitor and Ly6/PLAUR domain-containing protein</fullName>
    </submittedName>
</protein>
<comment type="similarity">
    <text evidence="2">Belongs to the CNF-like-inhibitor family.</text>
</comment>
<dbReference type="KEGG" id="tsr:106548106"/>
<dbReference type="GeneID" id="106548106"/>
<dbReference type="GO" id="GO:0005576">
    <property type="term" value="C:extracellular region"/>
    <property type="evidence" value="ECO:0007669"/>
    <property type="project" value="UniProtKB-SubCell"/>
</dbReference>
<keyword evidence="4 9" id="KW-0593">Phospholipase A2 inhibitor</keyword>
<evidence type="ECO:0000313" key="9">
    <source>
        <dbReference type="RefSeq" id="XP_013920903.1"/>
    </source>
</evidence>
<keyword evidence="8" id="KW-1185">Reference proteome</keyword>
<reference evidence="9" key="1">
    <citation type="submission" date="2025-08" db="UniProtKB">
        <authorList>
            <consortium name="RefSeq"/>
        </authorList>
    </citation>
    <scope>IDENTIFICATION</scope>
</reference>
<keyword evidence="5" id="KW-1015">Disulfide bond</keyword>
<evidence type="ECO:0000256" key="3">
    <source>
        <dbReference type="ARBA" id="ARBA00022525"/>
    </source>
</evidence>
<dbReference type="InterPro" id="IPR045860">
    <property type="entry name" value="Snake_toxin-like_sf"/>
</dbReference>
<dbReference type="InterPro" id="IPR004126">
    <property type="entry name" value="PLipase_A2_inh_N"/>
</dbReference>
<dbReference type="InterPro" id="IPR016054">
    <property type="entry name" value="LY6_UPA_recep-like"/>
</dbReference>